<dbReference type="GO" id="GO:0015918">
    <property type="term" value="P:sterol transport"/>
    <property type="evidence" value="ECO:0007669"/>
    <property type="project" value="InterPro"/>
</dbReference>
<dbReference type="Pfam" id="PF02221">
    <property type="entry name" value="E1_DerP2_DerF2"/>
    <property type="match status" value="1"/>
</dbReference>
<dbReference type="PANTHER" id="PTHR11306:SF0">
    <property type="entry name" value="PHOSPHATIDYLGLYCEROL_PHOSPHATIDYLINOSITOL TRANSFER PROTEIN"/>
    <property type="match status" value="1"/>
</dbReference>
<evidence type="ECO:0000256" key="5">
    <source>
        <dbReference type="ARBA" id="ARBA00022448"/>
    </source>
</evidence>
<dbReference type="PANTHER" id="PTHR11306">
    <property type="entry name" value="NIEMANN PICK TYPE C2 PROTEIN NPC2-RELATED"/>
    <property type="match status" value="1"/>
</dbReference>
<keyword evidence="5" id="KW-0813">Transport</keyword>
<evidence type="ECO:0000256" key="8">
    <source>
        <dbReference type="SAM" id="SignalP"/>
    </source>
</evidence>
<feature type="signal peptide" evidence="8">
    <location>
        <begin position="1"/>
        <end position="22"/>
    </location>
</feature>
<dbReference type="AlphaFoldDB" id="A0A077WRA8"/>
<evidence type="ECO:0000259" key="9">
    <source>
        <dbReference type="SMART" id="SM00737"/>
    </source>
</evidence>
<sequence length="187" mass="21355">MIHTRVYFMLLLFLAMTPYAIAWLQLPSWATSMYHFQWSPSSTDLIEDCSDDSYGVEIRDITLTPSFPEPGKELLIEAEGIIKEPIQDGAYVQVTVKIGVVTLIRRTFDLCEEMQKNDVLDCPVRQGPTKASIVEPSSHDHHIITKTVQLPKEIPKGDFRVYAQAYNYDDSDLACLKAHVDFRKRFA</sequence>
<comment type="subunit">
    <text evidence="3">Monomer.</text>
</comment>
<evidence type="ECO:0000256" key="4">
    <source>
        <dbReference type="ARBA" id="ARBA00016056"/>
    </source>
</evidence>
<feature type="chain" id="PRO_5001726379" description="Phosphatidylglycerol/phosphatidylinositol transfer protein" evidence="8">
    <location>
        <begin position="23"/>
        <end position="187"/>
    </location>
</feature>
<protein>
    <recommendedName>
        <fullName evidence="4">Phosphatidylglycerol/phosphatidylinositol transfer protein</fullName>
    </recommendedName>
</protein>
<proteinExistence type="inferred from homology"/>
<name>A0A077WRA8_9FUNG</name>
<evidence type="ECO:0000256" key="2">
    <source>
        <dbReference type="ARBA" id="ARBA00006370"/>
    </source>
</evidence>
<dbReference type="Gene3D" id="2.70.220.10">
    <property type="entry name" value="Ganglioside GM2 activator"/>
    <property type="match status" value="1"/>
</dbReference>
<evidence type="ECO:0000313" key="10">
    <source>
        <dbReference type="EMBL" id="CDS10151.1"/>
    </source>
</evidence>
<evidence type="ECO:0000256" key="7">
    <source>
        <dbReference type="ARBA" id="ARBA00023055"/>
    </source>
</evidence>
<accession>A0A077WRA8</accession>
<dbReference type="EMBL" id="LK023335">
    <property type="protein sequence ID" value="CDS10151.1"/>
    <property type="molecule type" value="Genomic_DNA"/>
</dbReference>
<dbReference type="SMART" id="SM00737">
    <property type="entry name" value="ML"/>
    <property type="match status" value="1"/>
</dbReference>
<evidence type="ECO:0000256" key="6">
    <source>
        <dbReference type="ARBA" id="ARBA00022729"/>
    </source>
</evidence>
<keyword evidence="7" id="KW-0445">Lipid transport</keyword>
<dbReference type="InterPro" id="IPR039670">
    <property type="entry name" value="NPC2-like"/>
</dbReference>
<keyword evidence="6 8" id="KW-0732">Signal</keyword>
<comment type="function">
    <text evidence="1">Catalyzes the intermembrane transfer of phosphatidylglycerol and phosphatidylinositol.</text>
</comment>
<dbReference type="GO" id="GO:0032934">
    <property type="term" value="F:sterol binding"/>
    <property type="evidence" value="ECO:0007669"/>
    <property type="project" value="InterPro"/>
</dbReference>
<dbReference type="InterPro" id="IPR003172">
    <property type="entry name" value="ML_dom"/>
</dbReference>
<evidence type="ECO:0000256" key="1">
    <source>
        <dbReference type="ARBA" id="ARBA00002053"/>
    </source>
</evidence>
<dbReference type="SUPFAM" id="SSF81296">
    <property type="entry name" value="E set domains"/>
    <property type="match status" value="1"/>
</dbReference>
<gene>
    <name evidence="10" type="ORF">LRAMOSA02828</name>
</gene>
<comment type="similarity">
    <text evidence="2">Belongs to the NPC2 family.</text>
</comment>
<dbReference type="InterPro" id="IPR036846">
    <property type="entry name" value="GM2-AP_sf"/>
</dbReference>
<dbReference type="InterPro" id="IPR014756">
    <property type="entry name" value="Ig_E-set"/>
</dbReference>
<feature type="domain" description="MD-2-related lipid-recognition" evidence="9">
    <location>
        <begin position="46"/>
        <end position="180"/>
    </location>
</feature>
<reference evidence="10" key="1">
    <citation type="journal article" date="2014" name="Genome Announc.">
        <title>De novo whole-genome sequence and genome annotation of Lichtheimia ramosa.</title>
        <authorList>
            <person name="Linde J."/>
            <person name="Schwartze V."/>
            <person name="Binder U."/>
            <person name="Lass-Florl C."/>
            <person name="Voigt K."/>
            <person name="Horn F."/>
        </authorList>
    </citation>
    <scope>NUCLEOTIDE SEQUENCE</scope>
    <source>
        <strain evidence="10">JMRC FSU:6197</strain>
    </source>
</reference>
<organism evidence="10">
    <name type="scientific">Lichtheimia ramosa</name>
    <dbReference type="NCBI Taxonomy" id="688394"/>
    <lineage>
        <taxon>Eukaryota</taxon>
        <taxon>Fungi</taxon>
        <taxon>Fungi incertae sedis</taxon>
        <taxon>Mucoromycota</taxon>
        <taxon>Mucoromycotina</taxon>
        <taxon>Mucoromycetes</taxon>
        <taxon>Mucorales</taxon>
        <taxon>Lichtheimiaceae</taxon>
        <taxon>Lichtheimia</taxon>
    </lineage>
</organism>
<dbReference type="OrthoDB" id="6409159at2759"/>
<evidence type="ECO:0000256" key="3">
    <source>
        <dbReference type="ARBA" id="ARBA00011245"/>
    </source>
</evidence>